<dbReference type="AlphaFoldDB" id="A0A9W7CV82"/>
<gene>
    <name evidence="3" type="ORF">Pfra01_001334700</name>
</gene>
<feature type="region of interest" description="Disordered" evidence="2">
    <location>
        <begin position="312"/>
        <end position="537"/>
    </location>
</feature>
<reference evidence="3" key="1">
    <citation type="submission" date="2023-04" db="EMBL/GenBank/DDBJ databases">
        <title>Phytophthora fragariaefolia NBRC 109709.</title>
        <authorList>
            <person name="Ichikawa N."/>
            <person name="Sato H."/>
            <person name="Tonouchi N."/>
        </authorList>
    </citation>
    <scope>NUCLEOTIDE SEQUENCE</scope>
    <source>
        <strain evidence="3">NBRC 109709</strain>
    </source>
</reference>
<feature type="compositionally biased region" description="Low complexity" evidence="2">
    <location>
        <begin position="61"/>
        <end position="85"/>
    </location>
</feature>
<feature type="compositionally biased region" description="Polar residues" evidence="2">
    <location>
        <begin position="398"/>
        <end position="410"/>
    </location>
</feature>
<dbReference type="OrthoDB" id="129404at2759"/>
<accession>A0A9W7CV82</accession>
<dbReference type="EMBL" id="BSXT01001371">
    <property type="protein sequence ID" value="GMF41749.1"/>
    <property type="molecule type" value="Genomic_DNA"/>
</dbReference>
<evidence type="ECO:0000313" key="4">
    <source>
        <dbReference type="Proteomes" id="UP001165121"/>
    </source>
</evidence>
<protein>
    <submittedName>
        <fullName evidence="3">Unnamed protein product</fullName>
    </submittedName>
</protein>
<evidence type="ECO:0000256" key="1">
    <source>
        <dbReference type="SAM" id="Coils"/>
    </source>
</evidence>
<proteinExistence type="predicted"/>
<organism evidence="3 4">
    <name type="scientific">Phytophthora fragariaefolia</name>
    <dbReference type="NCBI Taxonomy" id="1490495"/>
    <lineage>
        <taxon>Eukaryota</taxon>
        <taxon>Sar</taxon>
        <taxon>Stramenopiles</taxon>
        <taxon>Oomycota</taxon>
        <taxon>Peronosporomycetes</taxon>
        <taxon>Peronosporales</taxon>
        <taxon>Peronosporaceae</taxon>
        <taxon>Phytophthora</taxon>
    </lineage>
</organism>
<feature type="coiled-coil region" evidence="1">
    <location>
        <begin position="248"/>
        <end position="303"/>
    </location>
</feature>
<feature type="compositionally biased region" description="Low complexity" evidence="2">
    <location>
        <begin position="496"/>
        <end position="510"/>
    </location>
</feature>
<keyword evidence="4" id="KW-1185">Reference proteome</keyword>
<feature type="compositionally biased region" description="Low complexity" evidence="2">
    <location>
        <begin position="380"/>
        <end position="397"/>
    </location>
</feature>
<feature type="compositionally biased region" description="Low complexity" evidence="2">
    <location>
        <begin position="350"/>
        <end position="373"/>
    </location>
</feature>
<keyword evidence="1" id="KW-0175">Coiled coil</keyword>
<name>A0A9W7CV82_9STRA</name>
<evidence type="ECO:0000313" key="3">
    <source>
        <dbReference type="EMBL" id="GMF41749.1"/>
    </source>
</evidence>
<sequence>MIVPTLYAELLRVDEMIAPSGSGSGSGSLVDRIARLNQQTPSSVQTSLRLLGPSGSPPPSSTSNTANSPGNADISAPSSDSDATSRFVPPVVDLVPSGADTSSLRSALEIISTTLKRTEAYDALHADHAALQQAYRASRSRVHALETELQGAAAAASPFVQFRQQRYDVLRNTLEATRICSTECQNALAERLDNSRELQDMRELVALPWRIHAEAIKALHDQIGRLESQVITLQSSASTASPQQAQRIQQLEASLAQAQADREASEVALRRSQEDSHVLEASQQALETSTQQLRRQIDTLARRQLSGLVNLVRPATASPCRPSSPSHRRRRSRPPSAGGDFSRPRRRARPSSSSPRGSSSASRPHSGSRSSPARNPPPSARGRSSSAAPPEAESSGRTTSEPDSALSSDINAAPPADRVDPRDLVESSEDEVLPVLSRTRSEERRRSQANSRRSNADLPIDLNSSSSSSDSDPSGHPQPAAPAPATSRRRTRSSRRGASGSSSSRTPVAEEGGGHGDQAQAHQGANDEGGAGMVQPNQLPANSCLASLPATRIPRSQWVLGFRQRRHCQAVDVAPWPLAAVLATSVSELALNTVFQQFHSPLGWLYPLRTQAPIPPQDEWLASLVTESTLVALLATQPWEVLNTPVVPMSFDMAGEFESLAVPYVAFEEEHRQAYWEATHTIPISLDLREAHPGLDQYYTTRKQRRSRAGGRWKSFLRQVLKGMLAGHRDLDIRLDPPLLPSLPAGWQAHIMVPRIRLQSSHVQPD</sequence>
<dbReference type="Proteomes" id="UP001165121">
    <property type="component" value="Unassembled WGS sequence"/>
</dbReference>
<evidence type="ECO:0000256" key="2">
    <source>
        <dbReference type="SAM" id="MobiDB-lite"/>
    </source>
</evidence>
<comment type="caution">
    <text evidence="3">The sequence shown here is derived from an EMBL/GenBank/DDBJ whole genome shotgun (WGS) entry which is preliminary data.</text>
</comment>
<feature type="region of interest" description="Disordered" evidence="2">
    <location>
        <begin position="41"/>
        <end position="85"/>
    </location>
</feature>
<feature type="compositionally biased region" description="Low complexity" evidence="2">
    <location>
        <begin position="464"/>
        <end position="474"/>
    </location>
</feature>